<evidence type="ECO:0000256" key="6">
    <source>
        <dbReference type="ARBA" id="ARBA00023136"/>
    </source>
</evidence>
<dbReference type="FunCoup" id="A0A059A4D5">
    <property type="interactions" value="31"/>
</dbReference>
<feature type="transmembrane region" description="Helical" evidence="8">
    <location>
        <begin position="6"/>
        <end position="28"/>
    </location>
</feature>
<dbReference type="InterPro" id="IPR004776">
    <property type="entry name" value="Mem_transp_PIN-like"/>
</dbReference>
<proteinExistence type="inferred from homology"/>
<evidence type="ECO:0000313" key="10">
    <source>
        <dbReference type="EMBL" id="KCW48604.1"/>
    </source>
</evidence>
<evidence type="ECO:0000256" key="3">
    <source>
        <dbReference type="ARBA" id="ARBA00022448"/>
    </source>
</evidence>
<dbReference type="STRING" id="71139.A0A059A4D5"/>
<feature type="transmembrane region" description="Helical" evidence="8">
    <location>
        <begin position="479"/>
        <end position="503"/>
    </location>
</feature>
<keyword evidence="4 8" id="KW-0812">Transmembrane</keyword>
<evidence type="ECO:0000256" key="4">
    <source>
        <dbReference type="ARBA" id="ARBA00022692"/>
    </source>
</evidence>
<dbReference type="Pfam" id="PF03547">
    <property type="entry name" value="Mem_trans"/>
    <property type="match status" value="1"/>
</dbReference>
<dbReference type="eggNOG" id="ENOG502QRM7">
    <property type="taxonomic scope" value="Eukaryota"/>
</dbReference>
<feature type="transmembrane region" description="Helical" evidence="8">
    <location>
        <begin position="102"/>
        <end position="120"/>
    </location>
</feature>
<dbReference type="PANTHER" id="PTHR31752">
    <property type="entry name" value="AUXIN EFFLUX CARRIER COMPONENT 1B-RELATED"/>
    <property type="match status" value="1"/>
</dbReference>
<comment type="similarity">
    <text evidence="2 8">Belongs to the auxin efflux carrier (TC 2.A.69.1) family.</text>
</comment>
<name>A0A059A4D5_EUCGR</name>
<dbReference type="GO" id="GO:0010315">
    <property type="term" value="P:auxin export across the plasma membrane"/>
    <property type="evidence" value="ECO:0000318"/>
    <property type="project" value="GO_Central"/>
</dbReference>
<evidence type="ECO:0000256" key="9">
    <source>
        <dbReference type="SAM" id="MobiDB-lite"/>
    </source>
</evidence>
<evidence type="ECO:0000256" key="8">
    <source>
        <dbReference type="RuleBase" id="RU362108"/>
    </source>
</evidence>
<feature type="transmembrane region" description="Helical" evidence="8">
    <location>
        <begin position="40"/>
        <end position="59"/>
    </location>
</feature>
<dbReference type="GO" id="GO:0009926">
    <property type="term" value="P:auxin polar transport"/>
    <property type="evidence" value="ECO:0000318"/>
    <property type="project" value="GO_Central"/>
</dbReference>
<comment type="subcellular location">
    <subcellularLocation>
        <location evidence="1">Endomembrane system</location>
        <topology evidence="1">Multi-pass membrane protein</topology>
    </subcellularLocation>
    <subcellularLocation>
        <location evidence="8">Membrane</location>
        <topology evidence="8">Multi-pass membrane protein</topology>
    </subcellularLocation>
</comment>
<evidence type="ECO:0000256" key="1">
    <source>
        <dbReference type="ARBA" id="ARBA00004127"/>
    </source>
</evidence>
<dbReference type="GO" id="GO:0009734">
    <property type="term" value="P:auxin-activated signaling pathway"/>
    <property type="evidence" value="ECO:0007669"/>
    <property type="project" value="UniProtKB-UniRule"/>
</dbReference>
<evidence type="ECO:0000256" key="7">
    <source>
        <dbReference type="ARBA" id="ARBA00023294"/>
    </source>
</evidence>
<dbReference type="Gramene" id="KCW48604">
    <property type="protein sequence ID" value="KCW48604"/>
    <property type="gene ID" value="EUGRSUZ_K02271"/>
</dbReference>
<dbReference type="KEGG" id="egr:104425836"/>
<keyword evidence="7 8" id="KW-0927">Auxin signaling pathway</keyword>
<dbReference type="InterPro" id="IPR051107">
    <property type="entry name" value="Auxin_Efflux_Carrier"/>
</dbReference>
<dbReference type="NCBIfam" id="TIGR00946">
    <property type="entry name" value="2a69"/>
    <property type="match status" value="1"/>
</dbReference>
<dbReference type="PANTHER" id="PTHR31752:SF18">
    <property type="entry name" value="AUXIN EFFLUX CARRIER COMPONENT 1"/>
    <property type="match status" value="1"/>
</dbReference>
<organism evidence="10">
    <name type="scientific">Eucalyptus grandis</name>
    <name type="common">Flooded gum</name>
    <dbReference type="NCBI Taxonomy" id="71139"/>
    <lineage>
        <taxon>Eukaryota</taxon>
        <taxon>Viridiplantae</taxon>
        <taxon>Streptophyta</taxon>
        <taxon>Embryophyta</taxon>
        <taxon>Tracheophyta</taxon>
        <taxon>Spermatophyta</taxon>
        <taxon>Magnoliopsida</taxon>
        <taxon>eudicotyledons</taxon>
        <taxon>Gunneridae</taxon>
        <taxon>Pentapetalae</taxon>
        <taxon>rosids</taxon>
        <taxon>malvids</taxon>
        <taxon>Myrtales</taxon>
        <taxon>Myrtaceae</taxon>
        <taxon>Myrtoideae</taxon>
        <taxon>Eucalypteae</taxon>
        <taxon>Eucalyptus</taxon>
    </lineage>
</organism>
<dbReference type="AlphaFoldDB" id="A0A059A4D5"/>
<gene>
    <name evidence="10" type="ORF">EUGRSUZ_K02271</name>
</gene>
<sequence length="598" mass="65516">MITGTDFYHVMTAMVPLYVAMILAYGSVKWWKIFTPDQCSGINRFVALFAVPLLSFHFISTNDPYTMNFKFIAADTLQKIVVLAVLFVWAKVSKRGSLDWTITLFSLSTLPNTLVMGIPLLQGMYGEYSGSLMVQIVVLQCIIWYTLMLFMFEYRGAKILISEQFPDMAGSIVSIHVDSDIMSLDGRQPLETEAEVKEDGKLHVTVRRSNASRSDIFSRRSQGLSSTTPRPSNLTNAEIYSLQSSRNPTPRGSSFNHTDFYSMMAGQRSSNFGSADVYGLSASRGPTPRPSNYEEDGGNKPRFHYHGQGGGAHYPAPNPGMFSPKSGGGGGNNVKKPNGQAQKGEDGGKDLHMFVWSSSASPVSDVFGNNNHDQFGPNESKDVRLAVSPGKVENHGENQEEYMERNEFSFGNRENVTHEAEKVDDGKPKAMPPSSVMTRLILIMVWRKLIRNPNTYSSLIGLTWSLVSFRWHLVMPAIIAKSIAILSDAGLGMAMFSLGLFMALQPRIIACGNSVAAFAMAVRFLTGPAVMAAASIAVGLKGDLLHIAIVQAALPQGIVPFVFAKEYSVHPDILSTAVIFGMLIALPITLVYYILLGI</sequence>
<keyword evidence="3 8" id="KW-0813">Transport</keyword>
<feature type="region of interest" description="Disordered" evidence="9">
    <location>
        <begin position="275"/>
        <end position="349"/>
    </location>
</feature>
<dbReference type="GO" id="GO:0005886">
    <property type="term" value="C:plasma membrane"/>
    <property type="evidence" value="ECO:0000318"/>
    <property type="project" value="GO_Central"/>
</dbReference>
<keyword evidence="5 8" id="KW-1133">Transmembrane helix</keyword>
<dbReference type="EMBL" id="KK198763">
    <property type="protein sequence ID" value="KCW48604.1"/>
    <property type="molecule type" value="Genomic_DNA"/>
</dbReference>
<accession>A0A059A4D5</accession>
<reference evidence="10" key="1">
    <citation type="submission" date="2013-07" db="EMBL/GenBank/DDBJ databases">
        <title>The genome of Eucalyptus grandis.</title>
        <authorList>
            <person name="Schmutz J."/>
            <person name="Hayes R."/>
            <person name="Myburg A."/>
            <person name="Tuskan G."/>
            <person name="Grattapaglia D."/>
            <person name="Rokhsar D.S."/>
        </authorList>
    </citation>
    <scope>NUCLEOTIDE SEQUENCE</scope>
    <source>
        <tissue evidence="10">Leaf extractions</tissue>
    </source>
</reference>
<comment type="function">
    <text evidence="8">May act as a component of the auxin efflux carrier.</text>
</comment>
<feature type="transmembrane region" description="Helical" evidence="8">
    <location>
        <begin position="515"/>
        <end position="538"/>
    </location>
</feature>
<dbReference type="InterPro" id="IPR014024">
    <property type="entry name" value="Auxin_eff_plant"/>
</dbReference>
<dbReference type="GO" id="GO:0010329">
    <property type="term" value="F:auxin efflux transmembrane transporter activity"/>
    <property type="evidence" value="ECO:0000318"/>
    <property type="project" value="GO_Central"/>
</dbReference>
<keyword evidence="6 8" id="KW-0472">Membrane</keyword>
<evidence type="ECO:0000256" key="5">
    <source>
        <dbReference type="ARBA" id="ARBA00022989"/>
    </source>
</evidence>
<dbReference type="OrthoDB" id="1868374at2759"/>
<protein>
    <recommendedName>
        <fullName evidence="8">Auxin efflux carrier component</fullName>
    </recommendedName>
</protein>
<feature type="region of interest" description="Disordered" evidence="9">
    <location>
        <begin position="213"/>
        <end position="235"/>
    </location>
</feature>
<dbReference type="InParanoid" id="A0A059A4D5"/>
<feature type="transmembrane region" description="Helical" evidence="8">
    <location>
        <begin position="576"/>
        <end position="595"/>
    </location>
</feature>
<comment type="caution">
    <text evidence="8">Lacks conserved residue(s) required for the propagation of feature annotation.</text>
</comment>
<feature type="transmembrane region" description="Helical" evidence="8">
    <location>
        <begin position="132"/>
        <end position="152"/>
    </location>
</feature>
<dbReference type="OMA" id="FGSHEYG"/>
<dbReference type="GO" id="GO:0005783">
    <property type="term" value="C:endoplasmic reticulum"/>
    <property type="evidence" value="ECO:0000318"/>
    <property type="project" value="GO_Central"/>
</dbReference>
<evidence type="ECO:0000256" key="2">
    <source>
        <dbReference type="ARBA" id="ARBA00009177"/>
    </source>
</evidence>
<feature type="transmembrane region" description="Helical" evidence="8">
    <location>
        <begin position="71"/>
        <end position="90"/>
    </location>
</feature>
<feature type="transmembrane region" description="Helical" evidence="8">
    <location>
        <begin position="544"/>
        <end position="564"/>
    </location>
</feature>